<dbReference type="InterPro" id="IPR003137">
    <property type="entry name" value="PA_domain"/>
</dbReference>
<sequence length="363" mass="40129">MGPGFGVNGMILVESINKTLPDRAAAFGPRLPTSDEGGLSGDLVWVGQLDRTNSYGCNPITASDLQGQPWSQSIWFALVQRGECAFVEKVRAMQRSGATAVIVGDPLYETLVTMYSPDITDDIAIPSVFVGQSAYRELCALLNSPPVPVRVRLVHNGLYNLPLADVILVTVFSPVIMLLVVYALFRIRQYQRHRRELAPQDFVAGLPTKTFFIAKKLPNEPEECAICLEDYVDEDEIRILPCYHQFHTACVDVWLTTRKRCCPICKQDICNANERTPLLWAGRRTTAGTPTDPSEPFVAVPNPSLHSDLSLTHTLNLQQPLVSPMLSTHSVPEEGSVLLDIPSLENPFPQDSSISDQEDRVIS</sequence>
<evidence type="ECO:0000256" key="9">
    <source>
        <dbReference type="ARBA" id="ARBA00023136"/>
    </source>
</evidence>
<dbReference type="InterPro" id="IPR001841">
    <property type="entry name" value="Znf_RING"/>
</dbReference>
<dbReference type="EC" id="2.3.2.27" evidence="3"/>
<keyword evidence="8 12" id="KW-1133">Transmembrane helix</keyword>
<evidence type="ECO:0000313" key="14">
    <source>
        <dbReference type="EMBL" id="KAJ1967162.1"/>
    </source>
</evidence>
<protein>
    <recommendedName>
        <fullName evidence="3">RING-type E3 ubiquitin transferase</fullName>
        <ecNumber evidence="3">2.3.2.27</ecNumber>
    </recommendedName>
</protein>
<evidence type="ECO:0000256" key="7">
    <source>
        <dbReference type="ARBA" id="ARBA00022833"/>
    </source>
</evidence>
<dbReference type="OrthoDB" id="8062037at2759"/>
<evidence type="ECO:0000256" key="12">
    <source>
        <dbReference type="SAM" id="Phobius"/>
    </source>
</evidence>
<organism evidence="14 15">
    <name type="scientific">Dispira parvispora</name>
    <dbReference type="NCBI Taxonomy" id="1520584"/>
    <lineage>
        <taxon>Eukaryota</taxon>
        <taxon>Fungi</taxon>
        <taxon>Fungi incertae sedis</taxon>
        <taxon>Zoopagomycota</taxon>
        <taxon>Kickxellomycotina</taxon>
        <taxon>Dimargaritomycetes</taxon>
        <taxon>Dimargaritales</taxon>
        <taxon>Dimargaritaceae</taxon>
        <taxon>Dispira</taxon>
    </lineage>
</organism>
<evidence type="ECO:0000256" key="5">
    <source>
        <dbReference type="ARBA" id="ARBA00022723"/>
    </source>
</evidence>
<comment type="caution">
    <text evidence="14">The sequence shown here is derived from an EMBL/GenBank/DDBJ whole genome shotgun (WGS) entry which is preliminary data.</text>
</comment>
<dbReference type="CDD" id="cd16473">
    <property type="entry name" value="RING-H2_RNF103"/>
    <property type="match status" value="1"/>
</dbReference>
<name>A0A9W8AUR5_9FUNG</name>
<dbReference type="SUPFAM" id="SSF52025">
    <property type="entry name" value="PA domain"/>
    <property type="match status" value="1"/>
</dbReference>
<reference evidence="14" key="1">
    <citation type="submission" date="2022-07" db="EMBL/GenBank/DDBJ databases">
        <title>Phylogenomic reconstructions and comparative analyses of Kickxellomycotina fungi.</title>
        <authorList>
            <person name="Reynolds N.K."/>
            <person name="Stajich J.E."/>
            <person name="Barry K."/>
            <person name="Grigoriev I.V."/>
            <person name="Crous P."/>
            <person name="Smith M.E."/>
        </authorList>
    </citation>
    <scope>NUCLEOTIDE SEQUENCE</scope>
    <source>
        <strain evidence="14">RSA 1196</strain>
    </source>
</reference>
<keyword evidence="4 12" id="KW-0812">Transmembrane</keyword>
<gene>
    <name evidence="14" type="ORF">IWQ62_002031</name>
</gene>
<evidence type="ECO:0000259" key="13">
    <source>
        <dbReference type="PROSITE" id="PS50089"/>
    </source>
</evidence>
<dbReference type="FunFam" id="3.30.40.10:FF:000388">
    <property type="entry name" value="Putative RING zinc finger domain superfamily protein"/>
    <property type="match status" value="1"/>
</dbReference>
<evidence type="ECO:0000256" key="8">
    <source>
        <dbReference type="ARBA" id="ARBA00022989"/>
    </source>
</evidence>
<dbReference type="SUPFAM" id="SSF57850">
    <property type="entry name" value="RING/U-box"/>
    <property type="match status" value="1"/>
</dbReference>
<dbReference type="GO" id="GO:0016020">
    <property type="term" value="C:membrane"/>
    <property type="evidence" value="ECO:0007669"/>
    <property type="project" value="UniProtKB-SubCell"/>
</dbReference>
<dbReference type="PANTHER" id="PTHR47168:SF1">
    <property type="entry name" value="OS02G0798600 PROTEIN"/>
    <property type="match status" value="1"/>
</dbReference>
<dbReference type="AlphaFoldDB" id="A0A9W8AUR5"/>
<evidence type="ECO:0000256" key="1">
    <source>
        <dbReference type="ARBA" id="ARBA00000900"/>
    </source>
</evidence>
<keyword evidence="5" id="KW-0479">Metal-binding</keyword>
<dbReference type="Gene3D" id="3.50.30.30">
    <property type="match status" value="1"/>
</dbReference>
<dbReference type="Pfam" id="PF13639">
    <property type="entry name" value="zf-RING_2"/>
    <property type="match status" value="1"/>
</dbReference>
<dbReference type="PANTHER" id="PTHR47168">
    <property type="entry name" value="RING ZINC FINGER DOMAIN SUPERFAMILY PROTEIN-RELATED"/>
    <property type="match status" value="1"/>
</dbReference>
<feature type="transmembrane region" description="Helical" evidence="12">
    <location>
        <begin position="166"/>
        <end position="185"/>
    </location>
</feature>
<evidence type="ECO:0000256" key="10">
    <source>
        <dbReference type="PROSITE-ProRule" id="PRU00175"/>
    </source>
</evidence>
<dbReference type="InterPro" id="IPR013083">
    <property type="entry name" value="Znf_RING/FYVE/PHD"/>
</dbReference>
<dbReference type="SMART" id="SM00184">
    <property type="entry name" value="RING"/>
    <property type="match status" value="1"/>
</dbReference>
<feature type="domain" description="RING-type" evidence="13">
    <location>
        <begin position="224"/>
        <end position="266"/>
    </location>
</feature>
<evidence type="ECO:0000256" key="2">
    <source>
        <dbReference type="ARBA" id="ARBA00004167"/>
    </source>
</evidence>
<keyword evidence="6 10" id="KW-0863">Zinc-finger</keyword>
<keyword evidence="7" id="KW-0862">Zinc</keyword>
<dbReference type="EMBL" id="JANBPY010000384">
    <property type="protein sequence ID" value="KAJ1967162.1"/>
    <property type="molecule type" value="Genomic_DNA"/>
</dbReference>
<dbReference type="GO" id="GO:0061630">
    <property type="term" value="F:ubiquitin protein ligase activity"/>
    <property type="evidence" value="ECO:0007669"/>
    <property type="project" value="UniProtKB-EC"/>
</dbReference>
<feature type="region of interest" description="Disordered" evidence="11">
    <location>
        <begin position="341"/>
        <end position="363"/>
    </location>
</feature>
<evidence type="ECO:0000256" key="11">
    <source>
        <dbReference type="SAM" id="MobiDB-lite"/>
    </source>
</evidence>
<comment type="subcellular location">
    <subcellularLocation>
        <location evidence="2">Membrane</location>
        <topology evidence="2">Single-pass membrane protein</topology>
    </subcellularLocation>
</comment>
<proteinExistence type="predicted"/>
<comment type="catalytic activity">
    <reaction evidence="1">
        <text>S-ubiquitinyl-[E2 ubiquitin-conjugating enzyme]-L-cysteine + [acceptor protein]-L-lysine = [E2 ubiquitin-conjugating enzyme]-L-cysteine + N(6)-ubiquitinyl-[acceptor protein]-L-lysine.</text>
        <dbReference type="EC" id="2.3.2.27"/>
    </reaction>
</comment>
<accession>A0A9W8AUR5</accession>
<evidence type="ECO:0000256" key="3">
    <source>
        <dbReference type="ARBA" id="ARBA00012483"/>
    </source>
</evidence>
<dbReference type="InterPro" id="IPR046450">
    <property type="entry name" value="PA_dom_sf"/>
</dbReference>
<dbReference type="InterPro" id="IPR051653">
    <property type="entry name" value="E3_ligase_sorting_rcpt"/>
</dbReference>
<evidence type="ECO:0000313" key="15">
    <source>
        <dbReference type="Proteomes" id="UP001150925"/>
    </source>
</evidence>
<dbReference type="Proteomes" id="UP001150925">
    <property type="component" value="Unassembled WGS sequence"/>
</dbReference>
<keyword evidence="15" id="KW-1185">Reference proteome</keyword>
<dbReference type="PROSITE" id="PS50089">
    <property type="entry name" value="ZF_RING_2"/>
    <property type="match status" value="1"/>
</dbReference>
<dbReference type="Gene3D" id="3.30.40.10">
    <property type="entry name" value="Zinc/RING finger domain, C3HC4 (zinc finger)"/>
    <property type="match status" value="1"/>
</dbReference>
<dbReference type="GO" id="GO:0008270">
    <property type="term" value="F:zinc ion binding"/>
    <property type="evidence" value="ECO:0007669"/>
    <property type="project" value="UniProtKB-KW"/>
</dbReference>
<keyword evidence="9 12" id="KW-0472">Membrane</keyword>
<dbReference type="Pfam" id="PF02225">
    <property type="entry name" value="PA"/>
    <property type="match status" value="1"/>
</dbReference>
<evidence type="ECO:0000256" key="6">
    <source>
        <dbReference type="ARBA" id="ARBA00022771"/>
    </source>
</evidence>
<evidence type="ECO:0000256" key="4">
    <source>
        <dbReference type="ARBA" id="ARBA00022692"/>
    </source>
</evidence>